<keyword evidence="4" id="KW-0378">Hydrolase</keyword>
<keyword evidence="8" id="KW-0239">DNA-directed DNA polymerase</keyword>
<evidence type="ECO:0000256" key="2">
    <source>
        <dbReference type="ARBA" id="ARBA00022723"/>
    </source>
</evidence>
<evidence type="ECO:0000256" key="3">
    <source>
        <dbReference type="ARBA" id="ARBA00022759"/>
    </source>
</evidence>
<dbReference type="InterPro" id="IPR012337">
    <property type="entry name" value="RNaseH-like_sf"/>
</dbReference>
<sequence length="248" mass="28150">MQMQSLGPAKCWRFLHTAFFDELEEVRSGKAHSGGLPIPLGTTGVLLEEVPRATGRIPYARRVPQLREELYFQVEEAYLEAKAHIYRKLQKLPKSGSSESSKPPLTTVDDKKESICDGCAIGKMHRLPFRPRPNKATKVEEVIHADFNGPMEKESIGRAKYFACFKDEFSKFRRLFFLKHKSETHDALKSFLNEAKTKGHVIKSLRCDGGKEFDNKDTRKMLSEFGIDILIGPPHTPQQNGSAERENC</sequence>
<dbReference type="GO" id="GO:0015074">
    <property type="term" value="P:DNA integration"/>
    <property type="evidence" value="ECO:0007669"/>
    <property type="project" value="UniProtKB-KW"/>
</dbReference>
<reference evidence="11" key="1">
    <citation type="journal article" date="2024" name="Gigascience">
        <title>Chromosome-level genome of the poultry shaft louse Menopon gallinae provides insight into the host-switching and adaptive evolution of parasitic lice.</title>
        <authorList>
            <person name="Xu Y."/>
            <person name="Ma L."/>
            <person name="Liu S."/>
            <person name="Liang Y."/>
            <person name="Liu Q."/>
            <person name="He Z."/>
            <person name="Tian L."/>
            <person name="Duan Y."/>
            <person name="Cai W."/>
            <person name="Li H."/>
            <person name="Song F."/>
        </authorList>
    </citation>
    <scope>NUCLEOTIDE SEQUENCE</scope>
    <source>
        <strain evidence="11">Cailab_2023a</strain>
    </source>
</reference>
<dbReference type="GO" id="GO:0003964">
    <property type="term" value="F:RNA-directed DNA polymerase activity"/>
    <property type="evidence" value="ECO:0007669"/>
    <property type="project" value="UniProtKB-KW"/>
</dbReference>
<keyword evidence="3" id="KW-0255">Endonuclease</keyword>
<proteinExistence type="predicted"/>
<dbReference type="GO" id="GO:0003676">
    <property type="term" value="F:nucleic acid binding"/>
    <property type="evidence" value="ECO:0007669"/>
    <property type="project" value="InterPro"/>
</dbReference>
<dbReference type="InterPro" id="IPR001584">
    <property type="entry name" value="Integrase_cat-core"/>
</dbReference>
<evidence type="ECO:0000256" key="7">
    <source>
        <dbReference type="ARBA" id="ARBA00022918"/>
    </source>
</evidence>
<accession>A0AAW2HD03</accession>
<dbReference type="InterPro" id="IPR036397">
    <property type="entry name" value="RNaseH_sf"/>
</dbReference>
<keyword evidence="6" id="KW-0229">DNA integration</keyword>
<feature type="domain" description="Integrase catalytic" evidence="10">
    <location>
        <begin position="129"/>
        <end position="248"/>
    </location>
</feature>
<keyword evidence="2" id="KW-0479">Metal-binding</keyword>
<comment type="caution">
    <text evidence="11">The sequence shown here is derived from an EMBL/GenBank/DDBJ whole genome shotgun (WGS) entry which is preliminary data.</text>
</comment>
<dbReference type="PROSITE" id="PS50994">
    <property type="entry name" value="INTEGRASE"/>
    <property type="match status" value="1"/>
</dbReference>
<keyword evidence="7" id="KW-0695">RNA-directed DNA polymerase</keyword>
<organism evidence="11">
    <name type="scientific">Menopon gallinae</name>
    <name type="common">poultry shaft louse</name>
    <dbReference type="NCBI Taxonomy" id="328185"/>
    <lineage>
        <taxon>Eukaryota</taxon>
        <taxon>Metazoa</taxon>
        <taxon>Ecdysozoa</taxon>
        <taxon>Arthropoda</taxon>
        <taxon>Hexapoda</taxon>
        <taxon>Insecta</taxon>
        <taxon>Pterygota</taxon>
        <taxon>Neoptera</taxon>
        <taxon>Paraneoptera</taxon>
        <taxon>Psocodea</taxon>
        <taxon>Troctomorpha</taxon>
        <taxon>Phthiraptera</taxon>
        <taxon>Amblycera</taxon>
        <taxon>Menoponidae</taxon>
        <taxon>Menopon</taxon>
    </lineage>
</organism>
<dbReference type="SUPFAM" id="SSF53098">
    <property type="entry name" value="Ribonuclease H-like"/>
    <property type="match status" value="1"/>
</dbReference>
<name>A0AAW2HD03_9NEOP</name>
<keyword evidence="8" id="KW-0808">Transferase</keyword>
<dbReference type="GO" id="GO:0003887">
    <property type="term" value="F:DNA-directed DNA polymerase activity"/>
    <property type="evidence" value="ECO:0007669"/>
    <property type="project" value="UniProtKB-KW"/>
</dbReference>
<keyword evidence="9" id="KW-0233">DNA recombination</keyword>
<dbReference type="Gene3D" id="3.30.420.10">
    <property type="entry name" value="Ribonuclease H-like superfamily/Ribonuclease H"/>
    <property type="match status" value="1"/>
</dbReference>
<keyword evidence="1" id="KW-0540">Nuclease</keyword>
<evidence type="ECO:0000256" key="4">
    <source>
        <dbReference type="ARBA" id="ARBA00022801"/>
    </source>
</evidence>
<evidence type="ECO:0000313" key="11">
    <source>
        <dbReference type="EMBL" id="KAL0267393.1"/>
    </source>
</evidence>
<dbReference type="InterPro" id="IPR039537">
    <property type="entry name" value="Retrotran_Ty1/copia-like"/>
</dbReference>
<dbReference type="PANTHER" id="PTHR42648">
    <property type="entry name" value="TRANSPOSASE, PUTATIVE-RELATED"/>
    <property type="match status" value="1"/>
</dbReference>
<evidence type="ECO:0000259" key="10">
    <source>
        <dbReference type="PROSITE" id="PS50994"/>
    </source>
</evidence>
<evidence type="ECO:0000256" key="6">
    <source>
        <dbReference type="ARBA" id="ARBA00022908"/>
    </source>
</evidence>
<dbReference type="GO" id="GO:0006310">
    <property type="term" value="P:DNA recombination"/>
    <property type="evidence" value="ECO:0007669"/>
    <property type="project" value="UniProtKB-KW"/>
</dbReference>
<dbReference type="GO" id="GO:0046872">
    <property type="term" value="F:metal ion binding"/>
    <property type="evidence" value="ECO:0007669"/>
    <property type="project" value="UniProtKB-KW"/>
</dbReference>
<keyword evidence="8" id="KW-0548">Nucleotidyltransferase</keyword>
<dbReference type="AlphaFoldDB" id="A0AAW2HD03"/>
<dbReference type="Pfam" id="PF00665">
    <property type="entry name" value="rve"/>
    <property type="match status" value="1"/>
</dbReference>
<evidence type="ECO:0000256" key="8">
    <source>
        <dbReference type="ARBA" id="ARBA00022932"/>
    </source>
</evidence>
<dbReference type="EMBL" id="JARGDH010000005">
    <property type="protein sequence ID" value="KAL0267393.1"/>
    <property type="molecule type" value="Genomic_DNA"/>
</dbReference>
<evidence type="ECO:0000256" key="5">
    <source>
        <dbReference type="ARBA" id="ARBA00022842"/>
    </source>
</evidence>
<keyword evidence="5" id="KW-0460">Magnesium</keyword>
<dbReference type="PANTHER" id="PTHR42648:SF11">
    <property type="entry name" value="TRANSPOSON TY4-P GAG-POL POLYPROTEIN"/>
    <property type="match status" value="1"/>
</dbReference>
<protein>
    <recommendedName>
        <fullName evidence="10">Integrase catalytic domain-containing protein</fullName>
    </recommendedName>
</protein>
<evidence type="ECO:0000256" key="9">
    <source>
        <dbReference type="ARBA" id="ARBA00023172"/>
    </source>
</evidence>
<evidence type="ECO:0000256" key="1">
    <source>
        <dbReference type="ARBA" id="ARBA00022722"/>
    </source>
</evidence>
<dbReference type="GO" id="GO:0004519">
    <property type="term" value="F:endonuclease activity"/>
    <property type="evidence" value="ECO:0007669"/>
    <property type="project" value="UniProtKB-KW"/>
</dbReference>
<dbReference type="GO" id="GO:0016787">
    <property type="term" value="F:hydrolase activity"/>
    <property type="evidence" value="ECO:0007669"/>
    <property type="project" value="UniProtKB-KW"/>
</dbReference>
<gene>
    <name evidence="11" type="ORF">PYX00_009678</name>
</gene>